<dbReference type="GO" id="GO:0017111">
    <property type="term" value="F:ribonucleoside triphosphate phosphatase activity"/>
    <property type="evidence" value="ECO:0007669"/>
    <property type="project" value="TreeGrafter"/>
</dbReference>
<protein>
    <submittedName>
        <fullName evidence="2">Putative pyrophosphatase/phosphodiesterase</fullName>
    </submittedName>
</protein>
<dbReference type="Gene3D" id="3.40.720.10">
    <property type="entry name" value="Alkaline Phosphatase, subunit A"/>
    <property type="match status" value="1"/>
</dbReference>
<dbReference type="Proteomes" id="UP000187455">
    <property type="component" value="Unassembled WGS sequence"/>
</dbReference>
<keyword evidence="1" id="KW-0472">Membrane</keyword>
<feature type="transmembrane region" description="Helical" evidence="1">
    <location>
        <begin position="51"/>
        <end position="72"/>
    </location>
</feature>
<evidence type="ECO:0000313" key="2">
    <source>
        <dbReference type="EMBL" id="OLY81087.1"/>
    </source>
</evidence>
<dbReference type="InterPro" id="IPR017850">
    <property type="entry name" value="Alkaline_phosphatase_core_sf"/>
</dbReference>
<keyword evidence="1" id="KW-0812">Transmembrane</keyword>
<dbReference type="SUPFAM" id="SSF53649">
    <property type="entry name" value="Alkaline phosphatase-like"/>
    <property type="match status" value="1"/>
</dbReference>
<dbReference type="Gene3D" id="3.30.1360.180">
    <property type="match status" value="1"/>
</dbReference>
<gene>
    <name evidence="2" type="ORF">AYI68_g4810</name>
</gene>
<dbReference type="GO" id="GO:0047429">
    <property type="term" value="F:nucleoside triphosphate diphosphatase activity"/>
    <property type="evidence" value="ECO:0007669"/>
    <property type="project" value="TreeGrafter"/>
</dbReference>
<dbReference type="AlphaFoldDB" id="A0A1R0GW37"/>
<keyword evidence="1" id="KW-1133">Transmembrane helix</keyword>
<sequence length="569" mass="64256">MSNKSVSYSERLFDFQRVSTSTFHDDSSTSQEEKYEENISNQDSKKKIIRFFIYFVSFLVSILFIGFLSAFFTNSKESTSHEASNDSKSNIAHPKLYKGPNQKFSSESNFNSSDSVILLSIDGFKASYFELGLTPNLVKLGKNGIFPEYMIPSFPTITFPNHYTIATGLYPESHGIIGNAFYDPLLNDTFSYKKPSSTDSKWWGGEPIWVTAAINNIKSATCMFPGSESEIKGHRPTYWFPYDDEMSQTHKIDQIIEWLLLPPNIRPSLILSYFPEVDSAGHNFGPSSKQVNDTLIQIDNTIGYLISKLTDNNLLNSSNIIIVSDHGMSTSLVPTHSVSLNSLLSKSNLSHLDVDRQSINFTSPKIFKNKNLVSSVHLWPHAGITPSKAEDTLYIYNKLLKSQDSSKYKVYLKKDVPKRLFFNQGARIPPILIIAEKPYFITYYPAKSSSSAKDSKNRYGHKNSKGKEKWFSHTNSFNDADTFPNFYSKTPKTLGVHGYDNLDDDMRSIFIAHGNKFRSPKSNKSHTLFNFPHINNVDVYNILAKLIDVSPAPNNGSISVVQSMVKKFV</sequence>
<dbReference type="EMBL" id="LSSL01002796">
    <property type="protein sequence ID" value="OLY81087.1"/>
    <property type="molecule type" value="Genomic_DNA"/>
</dbReference>
<dbReference type="STRING" id="133383.A0A1R0GW37"/>
<dbReference type="CDD" id="cd16018">
    <property type="entry name" value="Enpp"/>
    <property type="match status" value="1"/>
</dbReference>
<dbReference type="Pfam" id="PF01663">
    <property type="entry name" value="Phosphodiest"/>
    <property type="match status" value="1"/>
</dbReference>
<proteinExistence type="predicted"/>
<dbReference type="PANTHER" id="PTHR10151:SF120">
    <property type="entry name" value="BIS(5'-ADENOSYL)-TRIPHOSPHATASE"/>
    <property type="match status" value="1"/>
</dbReference>
<organism evidence="2 3">
    <name type="scientific">Smittium mucronatum</name>
    <dbReference type="NCBI Taxonomy" id="133383"/>
    <lineage>
        <taxon>Eukaryota</taxon>
        <taxon>Fungi</taxon>
        <taxon>Fungi incertae sedis</taxon>
        <taxon>Zoopagomycota</taxon>
        <taxon>Kickxellomycotina</taxon>
        <taxon>Harpellomycetes</taxon>
        <taxon>Harpellales</taxon>
        <taxon>Legeriomycetaceae</taxon>
        <taxon>Smittium</taxon>
    </lineage>
</organism>
<dbReference type="GO" id="GO:0009141">
    <property type="term" value="P:nucleoside triphosphate metabolic process"/>
    <property type="evidence" value="ECO:0007669"/>
    <property type="project" value="TreeGrafter"/>
</dbReference>
<dbReference type="InterPro" id="IPR002591">
    <property type="entry name" value="Phosphodiest/P_Trfase"/>
</dbReference>
<keyword evidence="3" id="KW-1185">Reference proteome</keyword>
<name>A0A1R0GW37_9FUNG</name>
<dbReference type="PANTHER" id="PTHR10151">
    <property type="entry name" value="ECTONUCLEOTIDE PYROPHOSPHATASE/PHOSPHODIESTERASE"/>
    <property type="match status" value="1"/>
</dbReference>
<accession>A0A1R0GW37</accession>
<reference evidence="2 3" key="1">
    <citation type="journal article" date="2016" name="Mol. Biol. Evol.">
        <title>Genome-Wide Survey of Gut Fungi (Harpellales) Reveals the First Horizontally Transferred Ubiquitin Gene from a Mosquito Host.</title>
        <authorList>
            <person name="Wang Y."/>
            <person name="White M.M."/>
            <person name="Kvist S."/>
            <person name="Moncalvo J.M."/>
        </authorList>
    </citation>
    <scope>NUCLEOTIDE SEQUENCE [LARGE SCALE GENOMIC DNA]</scope>
    <source>
        <strain evidence="2 3">ALG-7-W6</strain>
    </source>
</reference>
<dbReference type="OrthoDB" id="415411at2759"/>
<comment type="caution">
    <text evidence="2">The sequence shown here is derived from an EMBL/GenBank/DDBJ whole genome shotgun (WGS) entry which is preliminary data.</text>
</comment>
<evidence type="ECO:0000256" key="1">
    <source>
        <dbReference type="SAM" id="Phobius"/>
    </source>
</evidence>
<evidence type="ECO:0000313" key="3">
    <source>
        <dbReference type="Proteomes" id="UP000187455"/>
    </source>
</evidence>